<dbReference type="Gene3D" id="1.10.8.10">
    <property type="entry name" value="DNA helicase RuvA subunit, C-terminal domain"/>
    <property type="match status" value="1"/>
</dbReference>
<dbReference type="SMART" id="SM00028">
    <property type="entry name" value="TPR"/>
    <property type="match status" value="3"/>
</dbReference>
<dbReference type="InterPro" id="IPR019734">
    <property type="entry name" value="TPR_rpt"/>
</dbReference>
<dbReference type="PROSITE" id="PS50102">
    <property type="entry name" value="RRM"/>
    <property type="match status" value="1"/>
</dbReference>
<dbReference type="InterPro" id="IPR011990">
    <property type="entry name" value="TPR-like_helical_dom_sf"/>
</dbReference>
<organism evidence="2 3">
    <name type="scientific">Owenia fusiformis</name>
    <name type="common">Polychaete worm</name>
    <dbReference type="NCBI Taxonomy" id="6347"/>
    <lineage>
        <taxon>Eukaryota</taxon>
        <taxon>Metazoa</taxon>
        <taxon>Spiralia</taxon>
        <taxon>Lophotrochozoa</taxon>
        <taxon>Annelida</taxon>
        <taxon>Polychaeta</taxon>
        <taxon>Sedentaria</taxon>
        <taxon>Canalipalpata</taxon>
        <taxon>Sabellida</taxon>
        <taxon>Oweniida</taxon>
        <taxon>Oweniidae</taxon>
        <taxon>Owenia</taxon>
    </lineage>
</organism>
<keyword evidence="3" id="KW-1185">Reference proteome</keyword>
<comment type="caution">
    <text evidence="2">The sequence shown here is derived from an EMBL/GenBank/DDBJ whole genome shotgun (WGS) entry which is preliminary data.</text>
</comment>
<dbReference type="SMART" id="SM00271">
    <property type="entry name" value="DnaJ"/>
    <property type="match status" value="1"/>
</dbReference>
<dbReference type="InterPro" id="IPR000571">
    <property type="entry name" value="Znf_CCCH"/>
</dbReference>
<dbReference type="InterPro" id="IPR035979">
    <property type="entry name" value="RBD_domain_sf"/>
</dbReference>
<dbReference type="Pfam" id="PF00076">
    <property type="entry name" value="RRM_1"/>
    <property type="match status" value="1"/>
</dbReference>
<accession>A0A8J1T835</accession>
<sequence>MPTTIENAYDVLELPSGADSSSVLTSYKRLALQWHPDKHQNSEKAKKKFRKISIAYKRLASEDFDSEDENDLTLGDMKDLFEDIFLQKTESHNGYDDVSSDDSEDETDYLTMFANKLKTKQDFRKNRSDENHHNGSRLTAEEIEKNADELLAEEEKEKRKAEKRRAKKKRRREKKRIEKSEETKGENTKNTNHKSKQNGLDRHKDKKSKGSSDSETEDFDQKSAFFKVVSKKKKGTTEVLPEIQPNVTTKKIKGKPQQKDTTEETEELDPLVLRSRQLAIRGNEMANEGHYQMAADLFSEAIKLDHSDYRFYGNRSYCFDRLLQYEKALKDADKAIALDSDWPKGFFRKGRALAGLKLYADAEQAFMQVIKLDRNCDDALQELLRVRTHQLTEMGFSRQQAESAIRQYNTVQQALDSLLAGVVAESNLGGEVYVSDEDDYTITHSNKPTVSTTTNHIATTQQFTTVYTQKTEKIPDTKMDPKNPEGLTALWVGNVLPEVKEKNLTQLFSKYGTVTSVRCLPEKYCAFINFKTKEGAGKAMNNLQGFECGGQRLLIKFPDNPIENGVPGTVPGSLVLKKSNITAPSPSHQQNQQAPKTQSIPGLPASLAAAAGVRNEPKQTGPVNGDECYFWRTTGCAYGDKCHYKHNPTSKGIDKKPWQKVK</sequence>
<dbReference type="PROSITE" id="PS50076">
    <property type="entry name" value="DNAJ_2"/>
    <property type="match status" value="1"/>
</dbReference>
<dbReference type="SUPFAM" id="SSF46565">
    <property type="entry name" value="Chaperone J-domain"/>
    <property type="match status" value="1"/>
</dbReference>
<dbReference type="CDD" id="cd00590">
    <property type="entry name" value="RRM_SF"/>
    <property type="match status" value="1"/>
</dbReference>
<evidence type="ECO:0000313" key="3">
    <source>
        <dbReference type="Proteomes" id="UP000749559"/>
    </source>
</evidence>
<dbReference type="PRINTS" id="PR00625">
    <property type="entry name" value="JDOMAIN"/>
</dbReference>
<gene>
    <name evidence="2" type="ORF">OFUS_LOCUS9612</name>
</gene>
<evidence type="ECO:0000256" key="1">
    <source>
        <dbReference type="SAM" id="MobiDB-lite"/>
    </source>
</evidence>
<reference evidence="2" key="1">
    <citation type="submission" date="2022-03" db="EMBL/GenBank/DDBJ databases">
        <authorList>
            <person name="Martin C."/>
        </authorList>
    </citation>
    <scope>NUCLEOTIDE SEQUENCE</scope>
</reference>
<dbReference type="CDD" id="cd06257">
    <property type="entry name" value="DnaJ"/>
    <property type="match status" value="1"/>
</dbReference>
<dbReference type="SUPFAM" id="SSF46934">
    <property type="entry name" value="UBA-like"/>
    <property type="match status" value="1"/>
</dbReference>
<dbReference type="InterPro" id="IPR000504">
    <property type="entry name" value="RRM_dom"/>
</dbReference>
<feature type="compositionally biased region" description="Basic and acidic residues" evidence="1">
    <location>
        <begin position="175"/>
        <end position="187"/>
    </location>
</feature>
<dbReference type="Gene3D" id="1.25.40.10">
    <property type="entry name" value="Tetratricopeptide repeat domain"/>
    <property type="match status" value="1"/>
</dbReference>
<dbReference type="InterPro" id="IPR001623">
    <property type="entry name" value="DnaJ_domain"/>
</dbReference>
<dbReference type="SMART" id="SM00360">
    <property type="entry name" value="RRM"/>
    <property type="match status" value="1"/>
</dbReference>
<dbReference type="Pfam" id="PF13181">
    <property type="entry name" value="TPR_8"/>
    <property type="match status" value="1"/>
</dbReference>
<feature type="region of interest" description="Disordered" evidence="1">
    <location>
        <begin position="579"/>
        <end position="600"/>
    </location>
</feature>
<dbReference type="Gene3D" id="3.30.70.330">
    <property type="match status" value="1"/>
</dbReference>
<dbReference type="PROSITE" id="PS50103">
    <property type="entry name" value="ZF_C3H1"/>
    <property type="match status" value="1"/>
</dbReference>
<name>A0A8J1T835_OWEFU</name>
<dbReference type="SUPFAM" id="SSF54928">
    <property type="entry name" value="RNA-binding domain, RBD"/>
    <property type="match status" value="1"/>
</dbReference>
<protein>
    <submittedName>
        <fullName evidence="2">Uncharacterized protein</fullName>
    </submittedName>
</protein>
<dbReference type="AlphaFoldDB" id="A0A8J1T835"/>
<dbReference type="Gene3D" id="1.10.287.110">
    <property type="entry name" value="DnaJ domain"/>
    <property type="match status" value="1"/>
</dbReference>
<dbReference type="Pfam" id="PF00226">
    <property type="entry name" value="DnaJ"/>
    <property type="match status" value="1"/>
</dbReference>
<dbReference type="OrthoDB" id="2017782at2759"/>
<dbReference type="PROSITE" id="PS50005">
    <property type="entry name" value="TPR"/>
    <property type="match status" value="1"/>
</dbReference>
<dbReference type="InterPro" id="IPR036869">
    <property type="entry name" value="J_dom_sf"/>
</dbReference>
<dbReference type="InterPro" id="IPR009060">
    <property type="entry name" value="UBA-like_sf"/>
</dbReference>
<dbReference type="PANTHER" id="PTHR47678">
    <property type="entry name" value="TETRATRICOPEPTIDE REPEAT PROTEIN 31"/>
    <property type="match status" value="1"/>
</dbReference>
<feature type="compositionally biased region" description="Basic and acidic residues" evidence="1">
    <location>
        <begin position="122"/>
        <end position="160"/>
    </location>
</feature>
<feature type="compositionally biased region" description="Basic residues" evidence="1">
    <location>
        <begin position="161"/>
        <end position="174"/>
    </location>
</feature>
<feature type="region of interest" description="Disordered" evidence="1">
    <location>
        <begin position="122"/>
        <end position="218"/>
    </location>
</feature>
<feature type="compositionally biased region" description="Polar residues" evidence="1">
    <location>
        <begin position="579"/>
        <end position="598"/>
    </location>
</feature>
<dbReference type="Proteomes" id="UP000749559">
    <property type="component" value="Unassembled WGS sequence"/>
</dbReference>
<dbReference type="PANTHER" id="PTHR47678:SF4">
    <property type="entry name" value="SHOCK PROTEIN 70 (HSP70)-INTERACTING PROTEIN, PUTATIVE-RELATED"/>
    <property type="match status" value="1"/>
</dbReference>
<proteinExistence type="predicted"/>
<dbReference type="InterPro" id="IPR012677">
    <property type="entry name" value="Nucleotide-bd_a/b_plait_sf"/>
</dbReference>
<dbReference type="SUPFAM" id="SSF48452">
    <property type="entry name" value="TPR-like"/>
    <property type="match status" value="1"/>
</dbReference>
<dbReference type="GO" id="GO:0003723">
    <property type="term" value="F:RNA binding"/>
    <property type="evidence" value="ECO:0007669"/>
    <property type="project" value="UniProtKB-UniRule"/>
</dbReference>
<dbReference type="GO" id="GO:0046872">
    <property type="term" value="F:metal ion binding"/>
    <property type="evidence" value="ECO:0007669"/>
    <property type="project" value="InterPro"/>
</dbReference>
<dbReference type="EMBL" id="CAIIXF020000005">
    <property type="protein sequence ID" value="CAH1783255.1"/>
    <property type="molecule type" value="Genomic_DNA"/>
</dbReference>
<evidence type="ECO:0000313" key="2">
    <source>
        <dbReference type="EMBL" id="CAH1783255.1"/>
    </source>
</evidence>
<feature type="compositionally biased region" description="Basic and acidic residues" evidence="1">
    <location>
        <begin position="199"/>
        <end position="212"/>
    </location>
</feature>